<sequence length="62" mass="6909">MNFTAYVPSTVPNAIWTTFANQFISVFIKEATMVAPKTIVDMLIYCAIVQTIIGNARVIELK</sequence>
<protein>
    <submittedName>
        <fullName evidence="1">Uncharacterized protein</fullName>
    </submittedName>
</protein>
<name>A0A1G6RVH9_9EURY</name>
<dbReference type="AlphaFoldDB" id="A0A1G6RVH9"/>
<accession>A0A1G6RVH9</accession>
<dbReference type="EMBL" id="FMZP01000012">
    <property type="protein sequence ID" value="SDD07935.1"/>
    <property type="molecule type" value="Genomic_DNA"/>
</dbReference>
<evidence type="ECO:0000313" key="1">
    <source>
        <dbReference type="EMBL" id="SDD07935.1"/>
    </source>
</evidence>
<dbReference type="Proteomes" id="UP000324021">
    <property type="component" value="Unassembled WGS sequence"/>
</dbReference>
<gene>
    <name evidence="1" type="ORF">SAMN05192552_101225</name>
</gene>
<organism evidence="1 2">
    <name type="scientific">Natrinema hispanicum</name>
    <dbReference type="NCBI Taxonomy" id="392421"/>
    <lineage>
        <taxon>Archaea</taxon>
        <taxon>Methanobacteriati</taxon>
        <taxon>Methanobacteriota</taxon>
        <taxon>Stenosarchaea group</taxon>
        <taxon>Halobacteria</taxon>
        <taxon>Halobacteriales</taxon>
        <taxon>Natrialbaceae</taxon>
        <taxon>Natrinema</taxon>
    </lineage>
</organism>
<reference evidence="1 2" key="1">
    <citation type="submission" date="2016-10" db="EMBL/GenBank/DDBJ databases">
        <authorList>
            <person name="Varghese N."/>
            <person name="Submissions S."/>
        </authorList>
    </citation>
    <scope>NUCLEOTIDE SEQUENCE [LARGE SCALE GENOMIC DNA]</scope>
    <source>
        <strain evidence="1 2">CDM_1</strain>
    </source>
</reference>
<proteinExistence type="predicted"/>
<evidence type="ECO:0000313" key="2">
    <source>
        <dbReference type="Proteomes" id="UP000324021"/>
    </source>
</evidence>